<dbReference type="OrthoDB" id="1343069at2"/>
<name>A0A084JVH2_NONUL</name>
<evidence type="ECO:0008006" key="5">
    <source>
        <dbReference type="Google" id="ProtNLM"/>
    </source>
</evidence>
<dbReference type="Proteomes" id="UP000028531">
    <property type="component" value="Unassembled WGS sequence"/>
</dbReference>
<accession>A0A084JVH2</accession>
<sequence>MRNWTLIFILILFSSCKNNNNSSEGEIDDSDFINEVKTNAPINEADLTMRKVLFYEEMIRTEFKDVIEAHKIRSKADSINMIFKENAPFKIPHGSVFKYIELHSIEKPDQEYPADQMNYEFYYHYTKVFRDTVNLKDIKTNGFIAIDEQPQVIDNDTINSVKIIW</sequence>
<dbReference type="RefSeq" id="WP_036584421.1">
    <property type="nucleotide sequence ID" value="NZ_JPJI01000032.1"/>
</dbReference>
<dbReference type="PROSITE" id="PS51257">
    <property type="entry name" value="PROKAR_LIPOPROTEIN"/>
    <property type="match status" value="1"/>
</dbReference>
<proteinExistence type="predicted"/>
<comment type="caution">
    <text evidence="1">The sequence shown here is derived from an EMBL/GenBank/DDBJ whole genome shotgun (WGS) entry which is preliminary data.</text>
</comment>
<gene>
    <name evidence="1" type="ORF">IL45_12580</name>
    <name evidence="2" type="ORF">LY02_02466</name>
</gene>
<evidence type="ECO:0000313" key="1">
    <source>
        <dbReference type="EMBL" id="KEZ92956.1"/>
    </source>
</evidence>
<evidence type="ECO:0000313" key="2">
    <source>
        <dbReference type="EMBL" id="PRX12814.1"/>
    </source>
</evidence>
<dbReference type="Proteomes" id="UP000239997">
    <property type="component" value="Unassembled WGS sequence"/>
</dbReference>
<dbReference type="EMBL" id="PVNA01000005">
    <property type="protein sequence ID" value="PRX12814.1"/>
    <property type="molecule type" value="Genomic_DNA"/>
</dbReference>
<evidence type="ECO:0000313" key="3">
    <source>
        <dbReference type="Proteomes" id="UP000028531"/>
    </source>
</evidence>
<dbReference type="EMBL" id="JPJI01000032">
    <property type="protein sequence ID" value="KEZ92956.1"/>
    <property type="molecule type" value="Genomic_DNA"/>
</dbReference>
<organism evidence="1 3">
    <name type="scientific">Nonlabens ulvanivorans</name>
    <name type="common">Persicivirga ulvanivorans</name>
    <dbReference type="NCBI Taxonomy" id="906888"/>
    <lineage>
        <taxon>Bacteria</taxon>
        <taxon>Pseudomonadati</taxon>
        <taxon>Bacteroidota</taxon>
        <taxon>Flavobacteriia</taxon>
        <taxon>Flavobacteriales</taxon>
        <taxon>Flavobacteriaceae</taxon>
        <taxon>Nonlabens</taxon>
    </lineage>
</organism>
<reference evidence="2 4" key="2">
    <citation type="submission" date="2018-03" db="EMBL/GenBank/DDBJ databases">
        <title>Genomic Encyclopedia of Archaeal and Bacterial Type Strains, Phase II (KMG-II): from individual species to whole genera.</title>
        <authorList>
            <person name="Goeker M."/>
        </authorList>
    </citation>
    <scope>NUCLEOTIDE SEQUENCE [LARGE SCALE GENOMIC DNA]</scope>
    <source>
        <strain evidence="2 4">DSM 22727</strain>
    </source>
</reference>
<protein>
    <recommendedName>
        <fullName evidence="5">Lipoprotein</fullName>
    </recommendedName>
</protein>
<reference evidence="1 3" key="1">
    <citation type="submission" date="2014-07" db="EMBL/GenBank/DDBJ databases">
        <title>Draft genome sequence of Nonlabens ulvanivorans, an ulvan degrading bacterium.</title>
        <authorList>
            <person name="Kopel M."/>
            <person name="Helbert W."/>
            <person name="Henrissat B."/>
            <person name="Doniger T."/>
            <person name="Banin E."/>
        </authorList>
    </citation>
    <scope>NUCLEOTIDE SEQUENCE [LARGE SCALE GENOMIC DNA]</scope>
    <source>
        <strain evidence="1 3">PLR</strain>
    </source>
</reference>
<evidence type="ECO:0000313" key="4">
    <source>
        <dbReference type="Proteomes" id="UP000239997"/>
    </source>
</evidence>
<dbReference type="AlphaFoldDB" id="A0A084JVH2"/>
<keyword evidence="4" id="KW-1185">Reference proteome</keyword>